<feature type="domain" description="DUF4817" evidence="1">
    <location>
        <begin position="9"/>
        <end position="50"/>
    </location>
</feature>
<dbReference type="AlphaFoldDB" id="A0AAU9TK53"/>
<keyword evidence="3" id="KW-1185">Reference proteome</keyword>
<sequence>MPRIQYTPQEYANMHFIYGECRGNANAAAALYRERYPNLRHPDYRVFIRVHGCFSEGRIPGSGVGGASAGRPVISNDEEIVLDEIERDSSVSTRTLARHTGISKSRIQRILKKICFTLTISHACKLYNRETTTQDCFSANKCLRK</sequence>
<evidence type="ECO:0000259" key="1">
    <source>
        <dbReference type="Pfam" id="PF16087"/>
    </source>
</evidence>
<dbReference type="Proteomes" id="UP001153954">
    <property type="component" value="Unassembled WGS sequence"/>
</dbReference>
<dbReference type="EMBL" id="CAKOGL010000003">
    <property type="protein sequence ID" value="CAH2085115.1"/>
    <property type="molecule type" value="Genomic_DNA"/>
</dbReference>
<evidence type="ECO:0000313" key="3">
    <source>
        <dbReference type="Proteomes" id="UP001153954"/>
    </source>
</evidence>
<dbReference type="PANTHER" id="PTHR47326:SF1">
    <property type="entry name" value="HTH PSQ-TYPE DOMAIN-CONTAINING PROTEIN"/>
    <property type="match status" value="1"/>
</dbReference>
<proteinExistence type="predicted"/>
<accession>A0AAU9TK53</accession>
<dbReference type="Pfam" id="PF16087">
    <property type="entry name" value="DUF4817"/>
    <property type="match status" value="1"/>
</dbReference>
<dbReference type="InterPro" id="IPR032135">
    <property type="entry name" value="DUF4817"/>
</dbReference>
<protein>
    <recommendedName>
        <fullName evidence="1">DUF4817 domain-containing protein</fullName>
    </recommendedName>
</protein>
<gene>
    <name evidence="2" type="ORF">EEDITHA_LOCUS1623</name>
</gene>
<organism evidence="2 3">
    <name type="scientific">Euphydryas editha</name>
    <name type="common">Edith's checkerspot</name>
    <dbReference type="NCBI Taxonomy" id="104508"/>
    <lineage>
        <taxon>Eukaryota</taxon>
        <taxon>Metazoa</taxon>
        <taxon>Ecdysozoa</taxon>
        <taxon>Arthropoda</taxon>
        <taxon>Hexapoda</taxon>
        <taxon>Insecta</taxon>
        <taxon>Pterygota</taxon>
        <taxon>Neoptera</taxon>
        <taxon>Endopterygota</taxon>
        <taxon>Lepidoptera</taxon>
        <taxon>Glossata</taxon>
        <taxon>Ditrysia</taxon>
        <taxon>Papilionoidea</taxon>
        <taxon>Nymphalidae</taxon>
        <taxon>Nymphalinae</taxon>
        <taxon>Euphydryas</taxon>
    </lineage>
</organism>
<evidence type="ECO:0000313" key="2">
    <source>
        <dbReference type="EMBL" id="CAH2085115.1"/>
    </source>
</evidence>
<reference evidence="2" key="1">
    <citation type="submission" date="2022-03" db="EMBL/GenBank/DDBJ databases">
        <authorList>
            <person name="Tunstrom K."/>
        </authorList>
    </citation>
    <scope>NUCLEOTIDE SEQUENCE</scope>
</reference>
<comment type="caution">
    <text evidence="2">The sequence shown here is derived from an EMBL/GenBank/DDBJ whole genome shotgun (WGS) entry which is preliminary data.</text>
</comment>
<name>A0AAU9TK53_EUPED</name>
<dbReference type="PANTHER" id="PTHR47326">
    <property type="entry name" value="TRANSPOSABLE ELEMENT TC3 TRANSPOSASE-LIKE PROTEIN"/>
    <property type="match status" value="1"/>
</dbReference>